<comment type="caution">
    <text evidence="1">The sequence shown here is derived from an EMBL/GenBank/DDBJ whole genome shotgun (WGS) entry which is preliminary data.</text>
</comment>
<organism evidence="1 2">
    <name type="scientific">Tachysurus vachellii</name>
    <name type="common">Darkbarbel catfish</name>
    <name type="synonym">Pelteobagrus vachellii</name>
    <dbReference type="NCBI Taxonomy" id="175792"/>
    <lineage>
        <taxon>Eukaryota</taxon>
        <taxon>Metazoa</taxon>
        <taxon>Chordata</taxon>
        <taxon>Craniata</taxon>
        <taxon>Vertebrata</taxon>
        <taxon>Euteleostomi</taxon>
        <taxon>Actinopterygii</taxon>
        <taxon>Neopterygii</taxon>
        <taxon>Teleostei</taxon>
        <taxon>Ostariophysi</taxon>
        <taxon>Siluriformes</taxon>
        <taxon>Bagridae</taxon>
        <taxon>Tachysurus</taxon>
    </lineage>
</organism>
<keyword evidence="2" id="KW-1185">Reference proteome</keyword>
<protein>
    <submittedName>
        <fullName evidence="1">Uncharacterized protein</fullName>
    </submittedName>
</protein>
<proteinExistence type="predicted"/>
<dbReference type="EMBL" id="JAVHJS010000003">
    <property type="protein sequence ID" value="KAK2864532.1"/>
    <property type="molecule type" value="Genomic_DNA"/>
</dbReference>
<accession>A0AA88NVF7</accession>
<dbReference type="AlphaFoldDB" id="A0AA88NVF7"/>
<gene>
    <name evidence="1" type="ORF">Q7C36_003686</name>
</gene>
<reference evidence="1" key="1">
    <citation type="submission" date="2023-08" db="EMBL/GenBank/DDBJ databases">
        <title>Pelteobagrus vachellii genome.</title>
        <authorList>
            <person name="Liu H."/>
        </authorList>
    </citation>
    <scope>NUCLEOTIDE SEQUENCE</scope>
    <source>
        <strain evidence="1">PRFRI_2022a</strain>
        <tissue evidence="1">Muscle</tissue>
    </source>
</reference>
<name>A0AA88NVF7_TACVA</name>
<evidence type="ECO:0000313" key="2">
    <source>
        <dbReference type="Proteomes" id="UP001187315"/>
    </source>
</evidence>
<sequence length="102" mass="12067">MAISLCTIGGKRKKPKCDKCNVFRFVCLYFDGWISGSIKTNIWGYRWKRILYFRRHLTHFRWLYFSCVEIVFLRRHTGNLEELEQVIMAITVTTKPGASTTL</sequence>
<evidence type="ECO:0000313" key="1">
    <source>
        <dbReference type="EMBL" id="KAK2864532.1"/>
    </source>
</evidence>
<dbReference type="Proteomes" id="UP001187315">
    <property type="component" value="Unassembled WGS sequence"/>
</dbReference>